<protein>
    <recommendedName>
        <fullName evidence="4">DUF2470 domain-containing protein</fullName>
    </recommendedName>
</protein>
<reference evidence="3" key="1">
    <citation type="journal article" date="2017" name="Cell">
        <title>Insights into land plant evolution garnered from the Marchantia polymorpha genome.</title>
        <authorList>
            <person name="Bowman J.L."/>
            <person name="Kohchi T."/>
            <person name="Yamato K.T."/>
            <person name="Jenkins J."/>
            <person name="Shu S."/>
            <person name="Ishizaki K."/>
            <person name="Yamaoka S."/>
            <person name="Nishihama R."/>
            <person name="Nakamura Y."/>
            <person name="Berger F."/>
            <person name="Adam C."/>
            <person name="Aki S.S."/>
            <person name="Althoff F."/>
            <person name="Araki T."/>
            <person name="Arteaga-Vazquez M.A."/>
            <person name="Balasubrmanian S."/>
            <person name="Barry K."/>
            <person name="Bauer D."/>
            <person name="Boehm C.R."/>
            <person name="Briginshaw L."/>
            <person name="Caballero-Perez J."/>
            <person name="Catarino B."/>
            <person name="Chen F."/>
            <person name="Chiyoda S."/>
            <person name="Chovatia M."/>
            <person name="Davies K.M."/>
            <person name="Delmans M."/>
            <person name="Demura T."/>
            <person name="Dierschke T."/>
            <person name="Dolan L."/>
            <person name="Dorantes-Acosta A.E."/>
            <person name="Eklund D.M."/>
            <person name="Florent S.N."/>
            <person name="Flores-Sandoval E."/>
            <person name="Fujiyama A."/>
            <person name="Fukuzawa H."/>
            <person name="Galik B."/>
            <person name="Grimanelli D."/>
            <person name="Grimwood J."/>
            <person name="Grossniklaus U."/>
            <person name="Hamada T."/>
            <person name="Haseloff J."/>
            <person name="Hetherington A.J."/>
            <person name="Higo A."/>
            <person name="Hirakawa Y."/>
            <person name="Hundley H.N."/>
            <person name="Ikeda Y."/>
            <person name="Inoue K."/>
            <person name="Inoue S.I."/>
            <person name="Ishida S."/>
            <person name="Jia Q."/>
            <person name="Kakita M."/>
            <person name="Kanazawa T."/>
            <person name="Kawai Y."/>
            <person name="Kawashima T."/>
            <person name="Kennedy M."/>
            <person name="Kinose K."/>
            <person name="Kinoshita T."/>
            <person name="Kohara Y."/>
            <person name="Koide E."/>
            <person name="Komatsu K."/>
            <person name="Kopischke S."/>
            <person name="Kubo M."/>
            <person name="Kyozuka J."/>
            <person name="Lagercrantz U."/>
            <person name="Lin S.S."/>
            <person name="Lindquist E."/>
            <person name="Lipzen A.M."/>
            <person name="Lu C.W."/>
            <person name="De Luna E."/>
            <person name="Martienssen R.A."/>
            <person name="Minamino N."/>
            <person name="Mizutani M."/>
            <person name="Mizutani M."/>
            <person name="Mochizuki N."/>
            <person name="Monte I."/>
            <person name="Mosher R."/>
            <person name="Nagasaki H."/>
            <person name="Nakagami H."/>
            <person name="Naramoto S."/>
            <person name="Nishitani K."/>
            <person name="Ohtani M."/>
            <person name="Okamoto T."/>
            <person name="Okumura M."/>
            <person name="Phillips J."/>
            <person name="Pollak B."/>
            <person name="Reinders A."/>
            <person name="Rovekamp M."/>
            <person name="Sano R."/>
            <person name="Sawa S."/>
            <person name="Schmid M.W."/>
            <person name="Shirakawa M."/>
            <person name="Solano R."/>
            <person name="Spunde A."/>
            <person name="Suetsugu N."/>
            <person name="Sugano S."/>
            <person name="Sugiyama A."/>
            <person name="Sun R."/>
            <person name="Suzuki Y."/>
            <person name="Takenaka M."/>
            <person name="Takezawa D."/>
            <person name="Tomogane H."/>
            <person name="Tsuzuki M."/>
            <person name="Ueda T."/>
            <person name="Umeda M."/>
            <person name="Ward J.M."/>
            <person name="Watanabe Y."/>
            <person name="Yazaki K."/>
            <person name="Yokoyama R."/>
            <person name="Yoshitake Y."/>
            <person name="Yotsui I."/>
            <person name="Zachgo S."/>
            <person name="Schmutz J."/>
        </authorList>
    </citation>
    <scope>NUCLEOTIDE SEQUENCE [LARGE SCALE GENOMIC DNA]</scope>
    <source>
        <strain evidence="3">Tak-1</strain>
    </source>
</reference>
<evidence type="ECO:0000256" key="1">
    <source>
        <dbReference type="SAM" id="MobiDB-lite"/>
    </source>
</evidence>
<dbReference type="PANTHER" id="PTHR13343:SF18">
    <property type="entry name" value="PENTATRICOPEPTIDE REPEAT (PPR) SUPERFAMILY PROTEIN"/>
    <property type="match status" value="1"/>
</dbReference>
<gene>
    <name evidence="2" type="ORF">MARPO_0002s0015</name>
</gene>
<evidence type="ECO:0000313" key="2">
    <source>
        <dbReference type="EMBL" id="PTQ49502.1"/>
    </source>
</evidence>
<dbReference type="OrthoDB" id="1873930at2759"/>
<evidence type="ECO:0008006" key="4">
    <source>
        <dbReference type="Google" id="ProtNLM"/>
    </source>
</evidence>
<dbReference type="EMBL" id="KZ772674">
    <property type="protein sequence ID" value="PTQ49502.1"/>
    <property type="molecule type" value="Genomic_DNA"/>
</dbReference>
<feature type="compositionally biased region" description="Acidic residues" evidence="1">
    <location>
        <begin position="311"/>
        <end position="334"/>
    </location>
</feature>
<dbReference type="Proteomes" id="UP000244005">
    <property type="component" value="Unassembled WGS sequence"/>
</dbReference>
<dbReference type="Gramene" id="Mp1g28650.1">
    <property type="protein sequence ID" value="Mp1g28650.1.cds"/>
    <property type="gene ID" value="Mp1g28650"/>
</dbReference>
<feature type="region of interest" description="Disordered" evidence="1">
    <location>
        <begin position="311"/>
        <end position="395"/>
    </location>
</feature>
<dbReference type="SUPFAM" id="SSF50475">
    <property type="entry name" value="FMN-binding split barrel"/>
    <property type="match status" value="1"/>
</dbReference>
<dbReference type="InterPro" id="IPR037119">
    <property type="entry name" value="Haem_oxidase_HugZ-like_sf"/>
</dbReference>
<dbReference type="PANTHER" id="PTHR13343">
    <property type="entry name" value="CREG1 PROTEIN"/>
    <property type="match status" value="1"/>
</dbReference>
<accession>A0A2R6XTR5</accession>
<keyword evidence="3" id="KW-1185">Reference proteome</keyword>
<proteinExistence type="predicted"/>
<organism evidence="2 3">
    <name type="scientific">Marchantia polymorpha</name>
    <name type="common">Common liverwort</name>
    <name type="synonym">Marchantia aquatica</name>
    <dbReference type="NCBI Taxonomy" id="3197"/>
    <lineage>
        <taxon>Eukaryota</taxon>
        <taxon>Viridiplantae</taxon>
        <taxon>Streptophyta</taxon>
        <taxon>Embryophyta</taxon>
        <taxon>Marchantiophyta</taxon>
        <taxon>Marchantiopsida</taxon>
        <taxon>Marchantiidae</taxon>
        <taxon>Marchantiales</taxon>
        <taxon>Marchantiaceae</taxon>
        <taxon>Marchantia</taxon>
    </lineage>
</organism>
<name>A0A2R6XTR5_MARPO</name>
<feature type="compositionally biased region" description="Polar residues" evidence="1">
    <location>
        <begin position="383"/>
        <end position="393"/>
    </location>
</feature>
<evidence type="ECO:0000313" key="3">
    <source>
        <dbReference type="Proteomes" id="UP000244005"/>
    </source>
</evidence>
<dbReference type="AlphaFoldDB" id="A0A2R6XTR5"/>
<sequence>MAALVGCVGGGDRFATAAVWKHPRPRPSQFNLSHDPFGRHSCRFLGICAPSLEHSVVSKRSVDVRVAADFSDSKPDASNKRRGKWGYHPLEELSKLEKEEIDQAGDGKLTDAEVARTISEVNWSAVVFSSVVSDEDAVFGTEVQFLIDDQGDFYFEVEDENEFLHNLSSEQVYTVLIGYGNVDGLHFSELIEGVLGGEDDDDSDSDDESIELDSEDIEIFWEAVEDIEAMIEDSTPEESFSSLGGWGGYQTLDEVHPMEFAYKVSEAVTADYASDLGKPARRLTITGVARPVTEDEEPYVQGIWYDRFLMADDDSDDDGDESGDDDDTEVDGGDEGQNHEGDDVGSTSSQAARSGRQDGGRTNRLKAGGTEGTHNGIIFGKSLNGSAKLSTSGDLKKRTDPLVLAENVWQNIVTDGAERSMNDGPLIEVGNSAGNPAENLGARKDVNREGLESQEGAIISWEPPANKDKNKQLGSIFESSEVLDENLEVEYSTEIVLPPGTTIEGDAIVGEWSERTKSPGGGTTFYKLEILSIRLDRGTGGQSNIEVRDFAFAEPDVLAHFSTAIMEKINSGGSKVETALKALVLRCKGLEAEEVSLVGIDCLGVDLRVQCGIEVQTIRVPFSRRATCEDSAEKFLDQLLFPRLGQRRPRKKGQQWNPQ</sequence>
<dbReference type="OMA" id="DECKREP"/>
<dbReference type="Gene3D" id="3.20.180.10">
    <property type="entry name" value="PNP-oxidase-like"/>
    <property type="match status" value="1"/>
</dbReference>